<protein>
    <recommendedName>
        <fullName evidence="3">DUF2827 domain-containing protein</fullName>
    </recommendedName>
</protein>
<dbReference type="Pfam" id="PF10933">
    <property type="entry name" value="DUF2827"/>
    <property type="match status" value="1"/>
</dbReference>
<dbReference type="AlphaFoldDB" id="A0A074VFE1"/>
<dbReference type="Proteomes" id="UP000027644">
    <property type="component" value="Unassembled WGS sequence"/>
</dbReference>
<organism evidence="1 2">
    <name type="scientific">Snodgrassella alvi SCGC AB-598-J21</name>
    <dbReference type="NCBI Taxonomy" id="1385367"/>
    <lineage>
        <taxon>Bacteria</taxon>
        <taxon>Pseudomonadati</taxon>
        <taxon>Pseudomonadota</taxon>
        <taxon>Betaproteobacteria</taxon>
        <taxon>Neisseriales</taxon>
        <taxon>Neisseriaceae</taxon>
        <taxon>Snodgrassella</taxon>
    </lineage>
</organism>
<evidence type="ECO:0000313" key="1">
    <source>
        <dbReference type="EMBL" id="KEQ01215.1"/>
    </source>
</evidence>
<evidence type="ECO:0000313" key="2">
    <source>
        <dbReference type="Proteomes" id="UP000027644"/>
    </source>
</evidence>
<accession>A0A074VFE1</accession>
<reference evidence="1 2" key="1">
    <citation type="journal article" date="2014" name="PLoS Genet.">
        <title>Hidden diversity in honey bee gut symbionts detected by single-cell genomics.</title>
        <authorList>
            <person name="Engel P."/>
            <person name="Stepanauskas R."/>
            <person name="Moran N."/>
        </authorList>
    </citation>
    <scope>NUCLEOTIDE SEQUENCE [LARGE SCALE GENOMIC DNA]</scope>
    <source>
        <strain evidence="1 2">SCGC AB-598-J21</strain>
    </source>
</reference>
<dbReference type="InterPro" id="IPR021234">
    <property type="entry name" value="DUF2827"/>
</dbReference>
<name>A0A074VFE1_9NEIS</name>
<proteinExistence type="predicted"/>
<gene>
    <name evidence="1" type="ORF">SASC598J21_010290</name>
</gene>
<sequence>MNLSNNPNLITSHGQDAAPTRLRIGITIGLSHPKETLWNNGIKQNAVFLADALKNCPNVDSVVLVNTTDVPVTSSLPWDLEIWPTKSFLEAKDQIDVLIELGGQISAEQTAYIKDRGVRLISYCCGFEYIHMMESILFSRNMGGANLFINQRYDDIWMIPQVANCSQAYFEVFRRHDARVVPFVWSPVFLIQKTAAMPFQGLWQVPTSRKGWRLSIMEPNIDVVKFCLYPILIAEMAYRTEPEAINILQVCNTLPMAQKSMEFIALMNQLDIVKNRKSVFLGRYDTPTFLATNTDAVISHQWENPLNYFYLEVCWQGYPLIHNAELISDLGYYYQGNNVEEGAKQLFAAMSDHAYNAAHYVYDQRQQIARFLPNNTDLVASYSALLTELMARPIR</sequence>
<comment type="caution">
    <text evidence="1">The sequence shown here is derived from an EMBL/GenBank/DDBJ whole genome shotgun (WGS) entry which is preliminary data.</text>
</comment>
<evidence type="ECO:0008006" key="3">
    <source>
        <dbReference type="Google" id="ProtNLM"/>
    </source>
</evidence>
<dbReference type="EMBL" id="AVQL01000432">
    <property type="protein sequence ID" value="KEQ01215.1"/>
    <property type="molecule type" value="Genomic_DNA"/>
</dbReference>